<protein>
    <recommendedName>
        <fullName evidence="1">Reverse transcriptase Ty1/copia-type domain-containing protein</fullName>
    </recommendedName>
</protein>
<evidence type="ECO:0000313" key="3">
    <source>
        <dbReference type="Proteomes" id="UP000288805"/>
    </source>
</evidence>
<sequence>MQFCTVNWRKKCIWIFPPGFEEMYGNEKICKLKKSLYGLKRLLEPGLKDTHDLFSNMGNVISDQPKMAIVYIDDIVLISSDMHEMENLKQLMAKEFEIKGS</sequence>
<dbReference type="Pfam" id="PF07727">
    <property type="entry name" value="RVT_2"/>
    <property type="match status" value="1"/>
</dbReference>
<dbReference type="InterPro" id="IPR013103">
    <property type="entry name" value="RVT_2"/>
</dbReference>
<dbReference type="AlphaFoldDB" id="A0A438H104"/>
<organism evidence="2 3">
    <name type="scientific">Vitis vinifera</name>
    <name type="common">Grape</name>
    <dbReference type="NCBI Taxonomy" id="29760"/>
    <lineage>
        <taxon>Eukaryota</taxon>
        <taxon>Viridiplantae</taxon>
        <taxon>Streptophyta</taxon>
        <taxon>Embryophyta</taxon>
        <taxon>Tracheophyta</taxon>
        <taxon>Spermatophyta</taxon>
        <taxon>Magnoliopsida</taxon>
        <taxon>eudicotyledons</taxon>
        <taxon>Gunneridae</taxon>
        <taxon>Pentapetalae</taxon>
        <taxon>rosids</taxon>
        <taxon>Vitales</taxon>
        <taxon>Vitaceae</taxon>
        <taxon>Viteae</taxon>
        <taxon>Vitis</taxon>
    </lineage>
</organism>
<evidence type="ECO:0000259" key="1">
    <source>
        <dbReference type="Pfam" id="PF07727"/>
    </source>
</evidence>
<accession>A0A438H104</accession>
<dbReference type="EMBL" id="QGNW01000304">
    <property type="protein sequence ID" value="RVW77987.1"/>
    <property type="molecule type" value="Genomic_DNA"/>
</dbReference>
<evidence type="ECO:0000313" key="2">
    <source>
        <dbReference type="EMBL" id="RVW77987.1"/>
    </source>
</evidence>
<dbReference type="Proteomes" id="UP000288805">
    <property type="component" value="Unassembled WGS sequence"/>
</dbReference>
<name>A0A438H104_VITVI</name>
<feature type="domain" description="Reverse transcriptase Ty1/copia-type" evidence="1">
    <location>
        <begin position="16"/>
        <end position="99"/>
    </location>
</feature>
<reference evidence="2 3" key="1">
    <citation type="journal article" date="2018" name="PLoS Genet.">
        <title>Population sequencing reveals clonal diversity and ancestral inbreeding in the grapevine cultivar Chardonnay.</title>
        <authorList>
            <person name="Roach M.J."/>
            <person name="Johnson D.L."/>
            <person name="Bohlmann J."/>
            <person name="van Vuuren H.J."/>
            <person name="Jones S.J."/>
            <person name="Pretorius I.S."/>
            <person name="Schmidt S.A."/>
            <person name="Borneman A.R."/>
        </authorList>
    </citation>
    <scope>NUCLEOTIDE SEQUENCE [LARGE SCALE GENOMIC DNA]</scope>
    <source>
        <strain evidence="3">cv. Chardonnay</strain>
        <tissue evidence="2">Leaf</tissue>
    </source>
</reference>
<comment type="caution">
    <text evidence="2">The sequence shown here is derived from an EMBL/GenBank/DDBJ whole genome shotgun (WGS) entry which is preliminary data.</text>
</comment>
<gene>
    <name evidence="2" type="ORF">CK203_048248</name>
</gene>
<proteinExistence type="predicted"/>